<dbReference type="Proteomes" id="UP000008394">
    <property type="component" value="Chromosome"/>
</dbReference>
<evidence type="ECO:0000313" key="7">
    <source>
        <dbReference type="EMBL" id="AEK29568.1"/>
    </source>
</evidence>
<evidence type="ECO:0000313" key="8">
    <source>
        <dbReference type="Proteomes" id="UP000008394"/>
    </source>
</evidence>
<dbReference type="InterPro" id="IPR020843">
    <property type="entry name" value="ER"/>
</dbReference>
<sequence length="377" mass="40688">MHSQSRALPITPMCGPERMERERTTMAENMMKAAVFVEPEHVGVREVERPRIEKPTDAIVRVLKACVCGSDLWWFRGISERPHNTLVGHEAIGIIDEVGADVHDMKPGDFVIVPFTHCCGHCEACEKGYDGNCFNMEPGGNAGYQAEYMRATWAGTALIKIPGTPADYTDEQIASLLALSDVMATGYHAAWSSRIEPGDTVVIYGDGAVGLCAVIGAKLLGAGRIIMMSRHEDRAALAREFGATDIVPERGDEAVARIMEMTNGAGADRVLECVGSEQSIESAVRSGRPGAYVSRVGVPHDNSIDVNALFWRNVSLTGGIASVATHDKSTLLKAVLDGEINPGKVFTASFDLDHVQQAYEAMDGRRAIKSMIDIAEA</sequence>
<keyword evidence="2 5" id="KW-0479">Metal-binding</keyword>
<proteinExistence type="inferred from homology"/>
<dbReference type="InterPro" id="IPR002328">
    <property type="entry name" value="ADH_Zn_CS"/>
</dbReference>
<dbReference type="InterPro" id="IPR013149">
    <property type="entry name" value="ADH-like_C"/>
</dbReference>
<dbReference type="GO" id="GO:0004022">
    <property type="term" value="F:alcohol dehydrogenase (NAD+) activity"/>
    <property type="evidence" value="ECO:0007669"/>
    <property type="project" value="UniProtKB-EC"/>
</dbReference>
<gene>
    <name evidence="7" type="ORF">BALAC2494_01753</name>
</gene>
<dbReference type="PANTHER" id="PTHR42813:SF2">
    <property type="entry name" value="DEHYDROGENASE, ZINC-CONTAINING, PUTATIVE (AFU_ORTHOLOGUE AFUA_2G02810)-RELATED"/>
    <property type="match status" value="1"/>
</dbReference>
<comment type="cofactor">
    <cofactor evidence="1 5">
        <name>Zn(2+)</name>
        <dbReference type="ChEBI" id="CHEBI:29105"/>
    </cofactor>
</comment>
<dbReference type="SUPFAM" id="SSF50129">
    <property type="entry name" value="GroES-like"/>
    <property type="match status" value="1"/>
</dbReference>
<dbReference type="PANTHER" id="PTHR42813">
    <property type="entry name" value="ZINC-TYPE ALCOHOL DEHYDROGENASE-LIKE"/>
    <property type="match status" value="1"/>
</dbReference>
<dbReference type="EC" id="1.1.1.1" evidence="7"/>
<keyword evidence="4 7" id="KW-0560">Oxidoreductase</keyword>
<evidence type="ECO:0000256" key="1">
    <source>
        <dbReference type="ARBA" id="ARBA00001947"/>
    </source>
</evidence>
<accession>A0A806FP27</accession>
<evidence type="ECO:0000256" key="5">
    <source>
        <dbReference type="RuleBase" id="RU361277"/>
    </source>
</evidence>
<dbReference type="AlphaFoldDB" id="A0A806FP27"/>
<dbReference type="SMART" id="SM00829">
    <property type="entry name" value="PKS_ER"/>
    <property type="match status" value="1"/>
</dbReference>
<keyword evidence="3 5" id="KW-0862">Zinc</keyword>
<protein>
    <submittedName>
        <fullName evidence="7">Alcohol dehydrogenase</fullName>
        <ecNumber evidence="7">1.1.1.1</ecNumber>
    </submittedName>
</protein>
<dbReference type="InterPro" id="IPR013154">
    <property type="entry name" value="ADH-like_N"/>
</dbReference>
<comment type="similarity">
    <text evidence="5">Belongs to the zinc-containing alcohol dehydrogenase family.</text>
</comment>
<dbReference type="InterPro" id="IPR011032">
    <property type="entry name" value="GroES-like_sf"/>
</dbReference>
<dbReference type="Pfam" id="PF00107">
    <property type="entry name" value="ADH_zinc_N"/>
    <property type="match status" value="1"/>
</dbReference>
<dbReference type="Gene3D" id="3.90.180.10">
    <property type="entry name" value="Medium-chain alcohol dehydrogenases, catalytic domain"/>
    <property type="match status" value="1"/>
</dbReference>
<dbReference type="KEGG" id="bnm:BALAC2494_01753"/>
<dbReference type="Pfam" id="PF08240">
    <property type="entry name" value="ADH_N"/>
    <property type="match status" value="1"/>
</dbReference>
<dbReference type="CDD" id="cd08287">
    <property type="entry name" value="FDH_like_ADH3"/>
    <property type="match status" value="1"/>
</dbReference>
<feature type="domain" description="Enoyl reductase (ER)" evidence="6">
    <location>
        <begin position="43"/>
        <end position="372"/>
    </location>
</feature>
<dbReference type="SUPFAM" id="SSF51735">
    <property type="entry name" value="NAD(P)-binding Rossmann-fold domains"/>
    <property type="match status" value="1"/>
</dbReference>
<name>A0A806FP27_BIFAN</name>
<dbReference type="InterPro" id="IPR036291">
    <property type="entry name" value="NAD(P)-bd_dom_sf"/>
</dbReference>
<reference evidence="7 8" key="1">
    <citation type="journal article" date="2011" name="J. Bacteriol.">
        <title>Genome Sequence of the Probiotic Strain Bifidobacterium animalis subsp. lactis CNCM I-2494.</title>
        <authorList>
            <person name="Chervaux C."/>
            <person name="Grimaldi C."/>
            <person name="Bolotin A."/>
            <person name="Quinquis B."/>
            <person name="Legrain-Raspaud S."/>
            <person name="van Hylckama Vlieg J.E."/>
            <person name="Denariaz G."/>
            <person name="Smokvina T."/>
        </authorList>
    </citation>
    <scope>NUCLEOTIDE SEQUENCE [LARGE SCALE GENOMIC DNA]</scope>
    <source>
        <strain evidence="7 8">CNCM I-2494</strain>
    </source>
</reference>
<dbReference type="EMBL" id="CP002915">
    <property type="protein sequence ID" value="AEK29568.1"/>
    <property type="molecule type" value="Genomic_DNA"/>
</dbReference>
<dbReference type="GO" id="GO:0008270">
    <property type="term" value="F:zinc ion binding"/>
    <property type="evidence" value="ECO:0007669"/>
    <property type="project" value="InterPro"/>
</dbReference>
<dbReference type="PROSITE" id="PS00059">
    <property type="entry name" value="ADH_ZINC"/>
    <property type="match status" value="1"/>
</dbReference>
<evidence type="ECO:0000256" key="4">
    <source>
        <dbReference type="ARBA" id="ARBA00023002"/>
    </source>
</evidence>
<organism evidence="7 8">
    <name type="scientific">Bifidobacterium animalis subsp. lactis CNCM I-2494</name>
    <dbReference type="NCBI Taxonomy" id="1042403"/>
    <lineage>
        <taxon>Bacteria</taxon>
        <taxon>Bacillati</taxon>
        <taxon>Actinomycetota</taxon>
        <taxon>Actinomycetes</taxon>
        <taxon>Bifidobacteriales</taxon>
        <taxon>Bifidobacteriaceae</taxon>
        <taxon>Bifidobacterium</taxon>
    </lineage>
</organism>
<dbReference type="Gene3D" id="3.40.50.720">
    <property type="entry name" value="NAD(P)-binding Rossmann-like Domain"/>
    <property type="match status" value="1"/>
</dbReference>
<evidence type="ECO:0000256" key="2">
    <source>
        <dbReference type="ARBA" id="ARBA00022723"/>
    </source>
</evidence>
<evidence type="ECO:0000259" key="6">
    <source>
        <dbReference type="SMART" id="SM00829"/>
    </source>
</evidence>
<evidence type="ECO:0000256" key="3">
    <source>
        <dbReference type="ARBA" id="ARBA00022833"/>
    </source>
</evidence>